<dbReference type="Proteomes" id="UP001149821">
    <property type="component" value="Unassembled WGS sequence"/>
</dbReference>
<accession>A0ABT5QFK3</accession>
<keyword evidence="2" id="KW-1185">Reference proteome</keyword>
<organism evidence="1 2">
    <name type="scientific">Enterovibrio qingdaonensis</name>
    <dbReference type="NCBI Taxonomy" id="2899818"/>
    <lineage>
        <taxon>Bacteria</taxon>
        <taxon>Pseudomonadati</taxon>
        <taxon>Pseudomonadota</taxon>
        <taxon>Gammaproteobacteria</taxon>
        <taxon>Vibrionales</taxon>
        <taxon>Vibrionaceae</taxon>
        <taxon>Enterovibrio</taxon>
    </lineage>
</organism>
<proteinExistence type="predicted"/>
<evidence type="ECO:0000313" key="1">
    <source>
        <dbReference type="EMBL" id="MDD1779757.1"/>
    </source>
</evidence>
<protein>
    <recommendedName>
        <fullName evidence="3">CHAT domain-containing protein</fullName>
    </recommendedName>
</protein>
<reference evidence="1" key="1">
    <citation type="submission" date="2021-12" db="EMBL/GenBank/DDBJ databases">
        <title>Enterovibrio ZSDZ35 sp. nov. and Enterovibrio ZSDZ42 sp. nov., isolated from coastal seawater in Qingdao.</title>
        <authorList>
            <person name="Zhang P."/>
        </authorList>
    </citation>
    <scope>NUCLEOTIDE SEQUENCE</scope>
    <source>
        <strain evidence="1">ZSDZ35</strain>
    </source>
</reference>
<evidence type="ECO:0000313" key="2">
    <source>
        <dbReference type="Proteomes" id="UP001149821"/>
    </source>
</evidence>
<gene>
    <name evidence="1" type="ORF">LRP49_00990</name>
</gene>
<evidence type="ECO:0008006" key="3">
    <source>
        <dbReference type="Google" id="ProtNLM"/>
    </source>
</evidence>
<comment type="caution">
    <text evidence="1">The sequence shown here is derived from an EMBL/GenBank/DDBJ whole genome shotgun (WGS) entry which is preliminary data.</text>
</comment>
<dbReference type="EMBL" id="JAJUBB010000001">
    <property type="protein sequence ID" value="MDD1779757.1"/>
    <property type="molecule type" value="Genomic_DNA"/>
</dbReference>
<name>A0ABT5QFK3_9GAMM</name>
<sequence length="713" mass="80931">MFTTTIRHIVVVPNDVSEENCTFFQRYSDEIVNSYQWVFDVLSDVPHDALEPFLNSPNYIKSKLAGSSLDVQMIRSDLLKAVYDESDWVFNIIWSTPETFSQAKESEVLFKYKPLHITSLETTEALFIGDLSPDSLSEEINNYIRQTLSRLDSCDAVEEILAIIDSGQKKDEIKFDFSPLNHNCTRALYKPLTGYGYYAEDCEDIIPSDNIEQHVRGMTKLSEVINEIRGSVEIPRHLIKNDSIIYSMAMCSFLYKHNSQMWNELYRKLEKPKRDFLKSAIIRNKLFSNFSISNTEVFNPYEDPIISGLLKERQSELAMFTSVVTILAVNQFTPALRLPNAVMLHHDLLKNISALITNPNKKSHRNLNIKLKNYSDVLKSEIGGELINASIIDKNKILAMCDFPIEWLNLDGFPIMVTHEVSRIPTTPGNLCSQLALSGQRVVLPYEAFKDILIVSSFNSFDPIKDHLTSSLEHFKTNNQYKNLNITEVNVSSESELIDALNDFSGGIVVFDCHGNHGGVTAHGWLCIGDDKVDVWSLAHRARIPPIVILSACSTHPIDGSHASVANGLFRCGAISVIGTYAPIRADHAGLFVARLLFRISEFIPIVIKSRSISWREVITGFFKMSYSTDVLQYMVSESKMLTKQQYIEIHNEVNYIINSGQDDWTKKFTSLISDKIGKDESEIYDLINEECRFVDTMLYSQLGRPENIVICQ</sequence>
<dbReference type="RefSeq" id="WP_274139565.1">
    <property type="nucleotide sequence ID" value="NZ_JAJUBB010000001.1"/>
</dbReference>